<dbReference type="Proteomes" id="UP000468638">
    <property type="component" value="Unassembled WGS sequence"/>
</dbReference>
<reference evidence="1 2" key="1">
    <citation type="submission" date="2019-11" db="EMBL/GenBank/DDBJ databases">
        <title>Genome sequences of 17 halophilic strains isolated from different environments.</title>
        <authorList>
            <person name="Furrow R.E."/>
        </authorList>
    </citation>
    <scope>NUCLEOTIDE SEQUENCE [LARGE SCALE GENOMIC DNA]</scope>
    <source>
        <strain evidence="1 2">22514_16_FS</strain>
    </source>
</reference>
<sequence length="92" mass="10898">MMDITIQKQQIKEIQHSMEYNFDIIQEDDDRWVVPVSYCQMGCSITSHVLFGLEENARYYAAKHTFLGKHPTYKGSCWECVQKDLDRDLTIY</sequence>
<dbReference type="AlphaFoldDB" id="A0A6I5A595"/>
<organism evidence="1 2">
    <name type="scientific">Pontibacillus yanchengensis</name>
    <dbReference type="NCBI Taxonomy" id="462910"/>
    <lineage>
        <taxon>Bacteria</taxon>
        <taxon>Bacillati</taxon>
        <taxon>Bacillota</taxon>
        <taxon>Bacilli</taxon>
        <taxon>Bacillales</taxon>
        <taxon>Bacillaceae</taxon>
        <taxon>Pontibacillus</taxon>
    </lineage>
</organism>
<proteinExistence type="predicted"/>
<dbReference type="EMBL" id="WMEQ01000017">
    <property type="protein sequence ID" value="MYL35472.1"/>
    <property type="molecule type" value="Genomic_DNA"/>
</dbReference>
<name>A0A6I5A595_9BACI</name>
<accession>A0A6I5A595</accession>
<evidence type="ECO:0000313" key="1">
    <source>
        <dbReference type="EMBL" id="MYL35472.1"/>
    </source>
</evidence>
<evidence type="ECO:0000313" key="2">
    <source>
        <dbReference type="Proteomes" id="UP000468638"/>
    </source>
</evidence>
<protein>
    <submittedName>
        <fullName evidence="1">Uncharacterized protein</fullName>
    </submittedName>
</protein>
<dbReference type="RefSeq" id="WP_160850429.1">
    <property type="nucleotide sequence ID" value="NZ_WMEU01000012.1"/>
</dbReference>
<gene>
    <name evidence="1" type="ORF">GLW05_17980</name>
</gene>
<comment type="caution">
    <text evidence="1">The sequence shown here is derived from an EMBL/GenBank/DDBJ whole genome shotgun (WGS) entry which is preliminary data.</text>
</comment>